<dbReference type="InterPro" id="IPR017871">
    <property type="entry name" value="ABC_transporter-like_CS"/>
</dbReference>
<dbReference type="RefSeq" id="WP_342454119.1">
    <property type="nucleotide sequence ID" value="NZ_JAGGJP010000002.1"/>
</dbReference>
<name>A0ABW0S9B1_9RHOB</name>
<dbReference type="Gene3D" id="3.40.50.300">
    <property type="entry name" value="P-loop containing nucleotide triphosphate hydrolases"/>
    <property type="match status" value="1"/>
</dbReference>
<dbReference type="PROSITE" id="PS50893">
    <property type="entry name" value="ABC_TRANSPORTER_2"/>
    <property type="match status" value="1"/>
</dbReference>
<organism evidence="6 7">
    <name type="scientific">Rubellimicrobium aerolatum</name>
    <dbReference type="NCBI Taxonomy" id="490979"/>
    <lineage>
        <taxon>Bacteria</taxon>
        <taxon>Pseudomonadati</taxon>
        <taxon>Pseudomonadota</taxon>
        <taxon>Alphaproteobacteria</taxon>
        <taxon>Rhodobacterales</taxon>
        <taxon>Roseobacteraceae</taxon>
        <taxon>Rubellimicrobium</taxon>
    </lineage>
</organism>
<comment type="similarity">
    <text evidence="1">Belongs to the ABC transporter superfamily.</text>
</comment>
<dbReference type="EMBL" id="JBHSNA010000002">
    <property type="protein sequence ID" value="MFC5565484.1"/>
    <property type="molecule type" value="Genomic_DNA"/>
</dbReference>
<evidence type="ECO:0000256" key="3">
    <source>
        <dbReference type="ARBA" id="ARBA00022741"/>
    </source>
</evidence>
<dbReference type="PANTHER" id="PTHR42788">
    <property type="entry name" value="TAURINE IMPORT ATP-BINDING PROTEIN-RELATED"/>
    <property type="match status" value="1"/>
</dbReference>
<gene>
    <name evidence="6" type="ORF">ACFPOC_03525</name>
</gene>
<keyword evidence="4 6" id="KW-0067">ATP-binding</keyword>
<evidence type="ECO:0000256" key="1">
    <source>
        <dbReference type="ARBA" id="ARBA00005417"/>
    </source>
</evidence>
<dbReference type="InterPro" id="IPR027417">
    <property type="entry name" value="P-loop_NTPase"/>
</dbReference>
<keyword evidence="2" id="KW-0813">Transport</keyword>
<dbReference type="InterPro" id="IPR003593">
    <property type="entry name" value="AAA+_ATPase"/>
</dbReference>
<keyword evidence="3" id="KW-0547">Nucleotide-binding</keyword>
<evidence type="ECO:0000259" key="5">
    <source>
        <dbReference type="PROSITE" id="PS50893"/>
    </source>
</evidence>
<feature type="domain" description="ABC transporter" evidence="5">
    <location>
        <begin position="14"/>
        <end position="227"/>
    </location>
</feature>
<evidence type="ECO:0000256" key="2">
    <source>
        <dbReference type="ARBA" id="ARBA00022448"/>
    </source>
</evidence>
<evidence type="ECO:0000313" key="7">
    <source>
        <dbReference type="Proteomes" id="UP001596056"/>
    </source>
</evidence>
<dbReference type="PROSITE" id="PS00211">
    <property type="entry name" value="ABC_TRANSPORTER_1"/>
    <property type="match status" value="1"/>
</dbReference>
<keyword evidence="7" id="KW-1185">Reference proteome</keyword>
<comment type="caution">
    <text evidence="6">The sequence shown here is derived from an EMBL/GenBank/DDBJ whole genome shotgun (WGS) entry which is preliminary data.</text>
</comment>
<dbReference type="GO" id="GO:0005524">
    <property type="term" value="F:ATP binding"/>
    <property type="evidence" value="ECO:0007669"/>
    <property type="project" value="UniProtKB-KW"/>
</dbReference>
<dbReference type="InterPro" id="IPR003439">
    <property type="entry name" value="ABC_transporter-like_ATP-bd"/>
</dbReference>
<proteinExistence type="inferred from homology"/>
<sequence>MLDLPAREAVPPVVLDLDLPGLSLGGSPVLGPIRLRVRRGETVALLGPSGIGKTTLLRVVAGLAKPGNGQVRRHGRLAMVFQEPTLLPWRTLSQNLTLVAGITAEEAEAALVEVGLGGTGGLYPSQISLGQQRRLSLARAFACKPDLLLMDEPFVSLDEARVREMMGLFARLRARHETATILVTHDPREAEALAGRILRLGGRPARIEEERQNAGAYFQLSASGVTSSGS</sequence>
<evidence type="ECO:0000256" key="4">
    <source>
        <dbReference type="ARBA" id="ARBA00022840"/>
    </source>
</evidence>
<dbReference type="PANTHER" id="PTHR42788:SF19">
    <property type="entry name" value="ALIPHATIC SULFONATES IMPORT ATP-BINDING PROTEIN SSUB 2"/>
    <property type="match status" value="1"/>
</dbReference>
<reference evidence="7" key="1">
    <citation type="journal article" date="2019" name="Int. J. Syst. Evol. Microbiol.">
        <title>The Global Catalogue of Microorganisms (GCM) 10K type strain sequencing project: providing services to taxonomists for standard genome sequencing and annotation.</title>
        <authorList>
            <consortium name="The Broad Institute Genomics Platform"/>
            <consortium name="The Broad Institute Genome Sequencing Center for Infectious Disease"/>
            <person name="Wu L."/>
            <person name="Ma J."/>
        </authorList>
    </citation>
    <scope>NUCLEOTIDE SEQUENCE [LARGE SCALE GENOMIC DNA]</scope>
    <source>
        <strain evidence="7">KACC 11588</strain>
    </source>
</reference>
<dbReference type="SMART" id="SM00382">
    <property type="entry name" value="AAA"/>
    <property type="match status" value="1"/>
</dbReference>
<dbReference type="SUPFAM" id="SSF52540">
    <property type="entry name" value="P-loop containing nucleoside triphosphate hydrolases"/>
    <property type="match status" value="1"/>
</dbReference>
<dbReference type="Pfam" id="PF00005">
    <property type="entry name" value="ABC_tran"/>
    <property type="match status" value="1"/>
</dbReference>
<dbReference type="Proteomes" id="UP001596056">
    <property type="component" value="Unassembled WGS sequence"/>
</dbReference>
<dbReference type="InterPro" id="IPR050166">
    <property type="entry name" value="ABC_transporter_ATP-bind"/>
</dbReference>
<accession>A0ABW0S9B1</accession>
<protein>
    <submittedName>
        <fullName evidence="6">ABC transporter ATP-binding protein</fullName>
    </submittedName>
</protein>
<evidence type="ECO:0000313" key="6">
    <source>
        <dbReference type="EMBL" id="MFC5565484.1"/>
    </source>
</evidence>